<dbReference type="Proteomes" id="UP000507470">
    <property type="component" value="Unassembled WGS sequence"/>
</dbReference>
<dbReference type="AlphaFoldDB" id="A0A6J8ADS3"/>
<organism evidence="1 2">
    <name type="scientific">Mytilus coruscus</name>
    <name type="common">Sea mussel</name>
    <dbReference type="NCBI Taxonomy" id="42192"/>
    <lineage>
        <taxon>Eukaryota</taxon>
        <taxon>Metazoa</taxon>
        <taxon>Spiralia</taxon>
        <taxon>Lophotrochozoa</taxon>
        <taxon>Mollusca</taxon>
        <taxon>Bivalvia</taxon>
        <taxon>Autobranchia</taxon>
        <taxon>Pteriomorphia</taxon>
        <taxon>Mytilida</taxon>
        <taxon>Mytiloidea</taxon>
        <taxon>Mytilidae</taxon>
        <taxon>Mytilinae</taxon>
        <taxon>Mytilus</taxon>
    </lineage>
</organism>
<name>A0A6J8ADS3_MYTCO</name>
<evidence type="ECO:0000313" key="1">
    <source>
        <dbReference type="EMBL" id="CAC5366422.1"/>
    </source>
</evidence>
<reference evidence="1 2" key="1">
    <citation type="submission" date="2020-06" db="EMBL/GenBank/DDBJ databases">
        <authorList>
            <person name="Li R."/>
            <person name="Bekaert M."/>
        </authorList>
    </citation>
    <scope>NUCLEOTIDE SEQUENCE [LARGE SCALE GENOMIC DNA]</scope>
    <source>
        <strain evidence="2">wild</strain>
    </source>
</reference>
<protein>
    <recommendedName>
        <fullName evidence="3">Endonuclease/exonuclease/phosphatase domain-containing protein</fullName>
    </recommendedName>
</protein>
<gene>
    <name evidence="1" type="ORF">MCOR_6730</name>
</gene>
<keyword evidence="2" id="KW-1185">Reference proteome</keyword>
<evidence type="ECO:0008006" key="3">
    <source>
        <dbReference type="Google" id="ProtNLM"/>
    </source>
</evidence>
<accession>A0A6J8ADS3</accession>
<dbReference type="PANTHER" id="PTHR47510:SF3">
    <property type="entry name" value="ENDO_EXONUCLEASE_PHOSPHATASE DOMAIN-CONTAINING PROTEIN"/>
    <property type="match status" value="1"/>
</dbReference>
<dbReference type="PANTHER" id="PTHR47510">
    <property type="entry name" value="REVERSE TRANSCRIPTASE DOMAIN-CONTAINING PROTEIN"/>
    <property type="match status" value="1"/>
</dbReference>
<proteinExistence type="predicted"/>
<dbReference type="EMBL" id="CACVKT020001251">
    <property type="protein sequence ID" value="CAC5366422.1"/>
    <property type="molecule type" value="Genomic_DNA"/>
</dbReference>
<sequence length="314" mass="36169">MGLDYVEILALLAKKHHYIVSYRHLKRISKKLRLFRRKHYTPLEDVVAFIKDDIRGSGRLHGYHWMLMKCRQAGLTVRKKEPPDSGDNSFTLIEHSLDQAVDTGVENIVILGDFNEDYLKPSNVRMKNIIRKYDMFQFIDEPTHFTENSTSCLDLFRNKTVNVIRKQQQDYINGLVAKLRSYSLSIKSWWITASHLAGFKSRESDIPPLFDNKDFLYNDIDKAEAFNAFFVSQSNIFDENMSVPTDDTPPVTCLDNIILQEHEVKDILQITNVNKASGPGGISPRLLKIASDILAKPLCYIFNLSLTKMYYPLA</sequence>
<evidence type="ECO:0000313" key="2">
    <source>
        <dbReference type="Proteomes" id="UP000507470"/>
    </source>
</evidence>
<dbReference type="OrthoDB" id="6747988at2759"/>